<gene>
    <name evidence="2" type="ORF">PENNAL_c0071G06743</name>
</gene>
<keyword evidence="1" id="KW-1133">Transmembrane helix</keyword>
<feature type="transmembrane region" description="Helical" evidence="1">
    <location>
        <begin position="14"/>
        <end position="34"/>
    </location>
</feature>
<dbReference type="Proteomes" id="UP000191691">
    <property type="component" value="Unassembled WGS sequence"/>
</dbReference>
<keyword evidence="3" id="KW-1185">Reference proteome</keyword>
<dbReference type="AlphaFoldDB" id="A0A1V6XKI1"/>
<evidence type="ECO:0000313" key="2">
    <source>
        <dbReference type="EMBL" id="OQE75637.1"/>
    </source>
</evidence>
<sequence>MGENSKENPFPRHLIFVMSCPTFGALPSASGILAQIEEHRLS</sequence>
<proteinExistence type="predicted"/>
<organism evidence="2 3">
    <name type="scientific">Penicillium nalgiovense</name>
    <dbReference type="NCBI Taxonomy" id="60175"/>
    <lineage>
        <taxon>Eukaryota</taxon>
        <taxon>Fungi</taxon>
        <taxon>Dikarya</taxon>
        <taxon>Ascomycota</taxon>
        <taxon>Pezizomycotina</taxon>
        <taxon>Eurotiomycetes</taxon>
        <taxon>Eurotiomycetidae</taxon>
        <taxon>Eurotiales</taxon>
        <taxon>Aspergillaceae</taxon>
        <taxon>Penicillium</taxon>
    </lineage>
</organism>
<evidence type="ECO:0000313" key="3">
    <source>
        <dbReference type="Proteomes" id="UP000191691"/>
    </source>
</evidence>
<dbReference type="EMBL" id="MOOB01000071">
    <property type="protein sequence ID" value="OQE75637.1"/>
    <property type="molecule type" value="Genomic_DNA"/>
</dbReference>
<comment type="caution">
    <text evidence="2">The sequence shown here is derived from an EMBL/GenBank/DDBJ whole genome shotgun (WGS) entry which is preliminary data.</text>
</comment>
<name>A0A1V6XKI1_PENNA</name>
<feature type="non-terminal residue" evidence="2">
    <location>
        <position position="42"/>
    </location>
</feature>
<keyword evidence="1" id="KW-0812">Transmembrane</keyword>
<keyword evidence="1" id="KW-0472">Membrane</keyword>
<reference evidence="3" key="1">
    <citation type="journal article" date="2017" name="Nat. Microbiol.">
        <title>Global analysis of biosynthetic gene clusters reveals vast potential of secondary metabolite production in Penicillium species.</title>
        <authorList>
            <person name="Nielsen J.C."/>
            <person name="Grijseels S."/>
            <person name="Prigent S."/>
            <person name="Ji B."/>
            <person name="Dainat J."/>
            <person name="Nielsen K.F."/>
            <person name="Frisvad J.C."/>
            <person name="Workman M."/>
            <person name="Nielsen J."/>
        </authorList>
    </citation>
    <scope>NUCLEOTIDE SEQUENCE [LARGE SCALE GENOMIC DNA]</scope>
    <source>
        <strain evidence="3">IBT 13039</strain>
    </source>
</reference>
<evidence type="ECO:0000256" key="1">
    <source>
        <dbReference type="SAM" id="Phobius"/>
    </source>
</evidence>
<accession>A0A1V6XKI1</accession>
<protein>
    <submittedName>
        <fullName evidence="2">Uncharacterized protein</fullName>
    </submittedName>
</protein>